<name>X1SYM3_9ZZZZ</name>
<feature type="non-terminal residue" evidence="4">
    <location>
        <position position="90"/>
    </location>
</feature>
<comment type="caution">
    <text evidence="4">The sequence shown here is derived from an EMBL/GenBank/DDBJ whole genome shotgun (WGS) entry which is preliminary data.</text>
</comment>
<evidence type="ECO:0000259" key="3">
    <source>
        <dbReference type="Pfam" id="PF00005"/>
    </source>
</evidence>
<dbReference type="EMBL" id="BARW01024985">
    <property type="protein sequence ID" value="GAI98177.1"/>
    <property type="molecule type" value="Genomic_DNA"/>
</dbReference>
<dbReference type="GO" id="GO:0005524">
    <property type="term" value="F:ATP binding"/>
    <property type="evidence" value="ECO:0007669"/>
    <property type="project" value="InterPro"/>
</dbReference>
<feature type="domain" description="ABC transporter" evidence="3">
    <location>
        <begin position="18"/>
        <end position="90"/>
    </location>
</feature>
<gene>
    <name evidence="4" type="ORF">S12H4_41063</name>
</gene>
<proteinExistence type="inferred from homology"/>
<comment type="similarity">
    <text evidence="1">Belongs to the ABC transporter superfamily.</text>
</comment>
<accession>X1SYM3</accession>
<dbReference type="PANTHER" id="PTHR43117">
    <property type="entry name" value="OSMOPROTECTANT IMPORT ATP-BINDING PROTEIN OSMV"/>
    <property type="match status" value="1"/>
</dbReference>
<dbReference type="Gene3D" id="3.40.50.300">
    <property type="entry name" value="P-loop containing nucleotide triphosphate hydrolases"/>
    <property type="match status" value="1"/>
</dbReference>
<protein>
    <recommendedName>
        <fullName evidence="3">ABC transporter domain-containing protein</fullName>
    </recommendedName>
</protein>
<dbReference type="GO" id="GO:0016887">
    <property type="term" value="F:ATP hydrolysis activity"/>
    <property type="evidence" value="ECO:0007669"/>
    <property type="project" value="InterPro"/>
</dbReference>
<dbReference type="InterPro" id="IPR027417">
    <property type="entry name" value="P-loop_NTPase"/>
</dbReference>
<dbReference type="PANTHER" id="PTHR43117:SF4">
    <property type="entry name" value="OSMOPROTECTANT IMPORT ATP-BINDING PROTEIN OSMV"/>
    <property type="match status" value="1"/>
</dbReference>
<sequence>MIHLEKVTKRYGATLAVNELSIEINAGEVCVIIGPSGCGKTTTLRMINRLIEPTSGRIFVDGREIHTSKPEQLRRSIGYAIQSVGLFPHM</sequence>
<evidence type="ECO:0000256" key="1">
    <source>
        <dbReference type="ARBA" id="ARBA00005417"/>
    </source>
</evidence>
<organism evidence="4">
    <name type="scientific">marine sediment metagenome</name>
    <dbReference type="NCBI Taxonomy" id="412755"/>
    <lineage>
        <taxon>unclassified sequences</taxon>
        <taxon>metagenomes</taxon>
        <taxon>ecological metagenomes</taxon>
    </lineage>
</organism>
<dbReference type="AlphaFoldDB" id="X1SYM3"/>
<keyword evidence="2" id="KW-0813">Transport</keyword>
<evidence type="ECO:0000256" key="2">
    <source>
        <dbReference type="ARBA" id="ARBA00022448"/>
    </source>
</evidence>
<evidence type="ECO:0000313" key="4">
    <source>
        <dbReference type="EMBL" id="GAI98177.1"/>
    </source>
</evidence>
<reference evidence="4" key="1">
    <citation type="journal article" date="2014" name="Front. Microbiol.">
        <title>High frequency of phylogenetically diverse reductive dehalogenase-homologous genes in deep subseafloor sedimentary metagenomes.</title>
        <authorList>
            <person name="Kawai M."/>
            <person name="Futagami T."/>
            <person name="Toyoda A."/>
            <person name="Takaki Y."/>
            <person name="Nishi S."/>
            <person name="Hori S."/>
            <person name="Arai W."/>
            <person name="Tsubouchi T."/>
            <person name="Morono Y."/>
            <person name="Uchiyama I."/>
            <person name="Ito T."/>
            <person name="Fujiyama A."/>
            <person name="Inagaki F."/>
            <person name="Takami H."/>
        </authorList>
    </citation>
    <scope>NUCLEOTIDE SEQUENCE</scope>
    <source>
        <strain evidence="4">Expedition CK06-06</strain>
    </source>
</reference>
<dbReference type="InterPro" id="IPR003439">
    <property type="entry name" value="ABC_transporter-like_ATP-bd"/>
</dbReference>
<dbReference type="Pfam" id="PF00005">
    <property type="entry name" value="ABC_tran"/>
    <property type="match status" value="1"/>
</dbReference>
<dbReference type="SUPFAM" id="SSF52540">
    <property type="entry name" value="P-loop containing nucleoside triphosphate hydrolases"/>
    <property type="match status" value="1"/>
</dbReference>